<dbReference type="InterPro" id="IPR024344">
    <property type="entry name" value="MDMPI_metal-binding"/>
</dbReference>
<dbReference type="InterPro" id="IPR017517">
    <property type="entry name" value="Maleyloyr_isom"/>
</dbReference>
<keyword evidence="3" id="KW-1185">Reference proteome</keyword>
<dbReference type="InterPro" id="IPR034660">
    <property type="entry name" value="DinB/YfiT-like"/>
</dbReference>
<dbReference type="EMBL" id="JAVRFE010000016">
    <property type="protein sequence ID" value="MDT0456918.1"/>
    <property type="molecule type" value="Genomic_DNA"/>
</dbReference>
<sequence>MNTVLDPRLLLERATGQFAALVATVEPNRLDDRTPCTEYNIRALIGHVLGNTLAYAYIAEGGSVADEPGDIKEVPDDDWAAAYKASGERLTAAGRGLTDGALDNIVDLGFAKMPMRAALSAIVMEIATHTWDLREALGTSPELDQELAEFSLAYAHDTLPPTRRGAPVPFEPVQPAPEGADTYGRLAAWLGRKASAGTPGI</sequence>
<protein>
    <submittedName>
        <fullName evidence="2">TIGR03086 family metal-binding protein</fullName>
    </submittedName>
</protein>
<comment type="caution">
    <text evidence="2">The sequence shown here is derived from an EMBL/GenBank/DDBJ whole genome shotgun (WGS) entry which is preliminary data.</text>
</comment>
<dbReference type="Pfam" id="PF11716">
    <property type="entry name" value="MDMPI_N"/>
    <property type="match status" value="1"/>
</dbReference>
<gene>
    <name evidence="2" type="ORF">RM550_14430</name>
</gene>
<dbReference type="Gene3D" id="1.20.120.450">
    <property type="entry name" value="dinb family like domain"/>
    <property type="match status" value="1"/>
</dbReference>
<evidence type="ECO:0000259" key="1">
    <source>
        <dbReference type="Pfam" id="PF11716"/>
    </source>
</evidence>
<name>A0ABU2T7E2_9ACTN</name>
<reference evidence="2" key="1">
    <citation type="submission" date="2024-05" db="EMBL/GenBank/DDBJ databases">
        <title>30 novel species of actinomycetes from the DSMZ collection.</title>
        <authorList>
            <person name="Nouioui I."/>
        </authorList>
    </citation>
    <scope>NUCLEOTIDE SEQUENCE</scope>
    <source>
        <strain evidence="2">DSM 41527</strain>
    </source>
</reference>
<dbReference type="SUPFAM" id="SSF109854">
    <property type="entry name" value="DinB/YfiT-like putative metalloenzymes"/>
    <property type="match status" value="1"/>
</dbReference>
<feature type="domain" description="Mycothiol-dependent maleylpyruvate isomerase metal-binding" evidence="1">
    <location>
        <begin position="11"/>
        <end position="134"/>
    </location>
</feature>
<dbReference type="NCBIfam" id="TIGR03086">
    <property type="entry name" value="TIGR03086 family metal-binding protein"/>
    <property type="match status" value="1"/>
</dbReference>
<organism evidence="2 3">
    <name type="scientific">Streptomyces mooreae</name>
    <dbReference type="NCBI Taxonomy" id="3075523"/>
    <lineage>
        <taxon>Bacteria</taxon>
        <taxon>Bacillati</taxon>
        <taxon>Actinomycetota</taxon>
        <taxon>Actinomycetes</taxon>
        <taxon>Kitasatosporales</taxon>
        <taxon>Streptomycetaceae</taxon>
        <taxon>Streptomyces</taxon>
    </lineage>
</organism>
<accession>A0ABU2T7E2</accession>
<dbReference type="InterPro" id="IPR017520">
    <property type="entry name" value="CHP03086"/>
</dbReference>
<dbReference type="NCBIfam" id="TIGR03083">
    <property type="entry name" value="maleylpyruvate isomerase family mycothiol-dependent enzyme"/>
    <property type="match status" value="1"/>
</dbReference>
<evidence type="ECO:0000313" key="2">
    <source>
        <dbReference type="EMBL" id="MDT0456918.1"/>
    </source>
</evidence>
<dbReference type="Proteomes" id="UP001180551">
    <property type="component" value="Unassembled WGS sequence"/>
</dbReference>
<evidence type="ECO:0000313" key="3">
    <source>
        <dbReference type="Proteomes" id="UP001180551"/>
    </source>
</evidence>
<dbReference type="RefSeq" id="WP_311624096.1">
    <property type="nucleotide sequence ID" value="NZ_JAVRFE010000016.1"/>
</dbReference>
<proteinExistence type="predicted"/>